<evidence type="ECO:0000256" key="8">
    <source>
        <dbReference type="ARBA" id="ARBA00023136"/>
    </source>
</evidence>
<dbReference type="InterPro" id="IPR041701">
    <property type="entry name" value="MetN_ABC"/>
</dbReference>
<dbReference type="FunFam" id="3.40.50.300:FF:000056">
    <property type="entry name" value="Cell division ATP-binding protein FtsE"/>
    <property type="match status" value="1"/>
</dbReference>
<protein>
    <submittedName>
        <fullName evidence="12">D-methionine transport system ATP-binding protein</fullName>
    </submittedName>
</protein>
<keyword evidence="2" id="KW-0813">Transport</keyword>
<dbReference type="PANTHER" id="PTHR43166">
    <property type="entry name" value="AMINO ACID IMPORT ATP-BINDING PROTEIN"/>
    <property type="match status" value="1"/>
</dbReference>
<keyword evidence="7" id="KW-0029">Amino-acid transport</keyword>
<evidence type="ECO:0000256" key="10">
    <source>
        <dbReference type="ARBA" id="ARBA00063837"/>
    </source>
</evidence>
<evidence type="ECO:0000256" key="4">
    <source>
        <dbReference type="ARBA" id="ARBA00022741"/>
    </source>
</evidence>
<keyword evidence="13" id="KW-1185">Reference proteome</keyword>
<dbReference type="Proteomes" id="UP000316181">
    <property type="component" value="Unassembled WGS sequence"/>
</dbReference>
<dbReference type="InterPro" id="IPR003593">
    <property type="entry name" value="AAA+_ATPase"/>
</dbReference>
<evidence type="ECO:0000256" key="5">
    <source>
        <dbReference type="ARBA" id="ARBA00022840"/>
    </source>
</evidence>
<proteinExistence type="inferred from homology"/>
<evidence type="ECO:0000256" key="3">
    <source>
        <dbReference type="ARBA" id="ARBA00022475"/>
    </source>
</evidence>
<organism evidence="12 13">
    <name type="scientific">Rarobacter incanus</name>
    <dbReference type="NCBI Taxonomy" id="153494"/>
    <lineage>
        <taxon>Bacteria</taxon>
        <taxon>Bacillati</taxon>
        <taxon>Actinomycetota</taxon>
        <taxon>Actinomycetes</taxon>
        <taxon>Micrococcales</taxon>
        <taxon>Rarobacteraceae</taxon>
        <taxon>Rarobacter</taxon>
    </lineage>
</organism>
<dbReference type="InterPro" id="IPR018449">
    <property type="entry name" value="NIL_domain"/>
</dbReference>
<dbReference type="Gene3D" id="3.40.50.300">
    <property type="entry name" value="P-loop containing nucleotide triphosphate hydrolases"/>
    <property type="match status" value="1"/>
</dbReference>
<keyword evidence="3" id="KW-1003">Cell membrane</keyword>
<sequence>MNDPATTASGDPIISLSGITKTFNGGAVRAVDDVSLDVERGDVYGVIGYSGAGKSTLVRVINALELPDSGRVVVDGRDVTAAGQGELREIRRDIGMIFQHFNLFNARTVAANIGYPLKLAKWPKKKRAERVAELLDFVGIADKAKRYPTQLSGGQKQRVGIARALATSPAVLLADEATSALDPETTREVLDLLRRINRELGVTIVLITHSMSVVQHLCNKVAVMEGGRIVERGAVYDVLARPEHPATRRFIASALADKPSEAVTDRLRRSHAGRLIVVSLRADGTDSFDLSALGVPASVVYGAITEVEERPFGSLTLELRGSADENRAAIERLREYADVRDLGDGDEAAPATGKAGN</sequence>
<comment type="similarity">
    <text evidence="1">Belongs to the ABC transporter superfamily.</text>
</comment>
<dbReference type="InterPro" id="IPR050086">
    <property type="entry name" value="MetN_ABC_transporter-like"/>
</dbReference>
<dbReference type="PROSITE" id="PS50893">
    <property type="entry name" value="ABC_TRANSPORTER_2"/>
    <property type="match status" value="1"/>
</dbReference>
<accession>A0A542SNY5</accession>
<keyword evidence="8" id="KW-0472">Membrane</keyword>
<keyword evidence="4" id="KW-0547">Nucleotide-binding</keyword>
<evidence type="ECO:0000256" key="7">
    <source>
        <dbReference type="ARBA" id="ARBA00022970"/>
    </source>
</evidence>
<keyword evidence="6" id="KW-1278">Translocase</keyword>
<dbReference type="CDD" id="cd03258">
    <property type="entry name" value="ABC_MetN_methionine_transporter"/>
    <property type="match status" value="1"/>
</dbReference>
<dbReference type="AlphaFoldDB" id="A0A542SNY5"/>
<reference evidence="12 13" key="1">
    <citation type="submission" date="2019-06" db="EMBL/GenBank/DDBJ databases">
        <title>Sequencing the genomes of 1000 actinobacteria strains.</title>
        <authorList>
            <person name="Klenk H.-P."/>
        </authorList>
    </citation>
    <scope>NUCLEOTIDE SEQUENCE [LARGE SCALE GENOMIC DNA]</scope>
    <source>
        <strain evidence="12 13">DSM 10596</strain>
    </source>
</reference>
<comment type="subunit">
    <text evidence="10">Homodimer. Forms a membrane-associated complex with FtsX.</text>
</comment>
<evidence type="ECO:0000313" key="13">
    <source>
        <dbReference type="Proteomes" id="UP000316181"/>
    </source>
</evidence>
<dbReference type="RefSeq" id="WP_142111570.1">
    <property type="nucleotide sequence ID" value="NZ_BAAATB010000002.1"/>
</dbReference>
<dbReference type="OrthoDB" id="4283894at2"/>
<dbReference type="SMART" id="SM00382">
    <property type="entry name" value="AAA"/>
    <property type="match status" value="1"/>
</dbReference>
<dbReference type="GO" id="GO:0005886">
    <property type="term" value="C:plasma membrane"/>
    <property type="evidence" value="ECO:0007669"/>
    <property type="project" value="UniProtKB-ARBA"/>
</dbReference>
<dbReference type="InterPro" id="IPR045865">
    <property type="entry name" value="ACT-like_dom_sf"/>
</dbReference>
<dbReference type="GO" id="GO:0005524">
    <property type="term" value="F:ATP binding"/>
    <property type="evidence" value="ECO:0007669"/>
    <property type="project" value="UniProtKB-KW"/>
</dbReference>
<evidence type="ECO:0000256" key="1">
    <source>
        <dbReference type="ARBA" id="ARBA00005417"/>
    </source>
</evidence>
<evidence type="ECO:0000256" key="2">
    <source>
        <dbReference type="ARBA" id="ARBA00022448"/>
    </source>
</evidence>
<dbReference type="Gene3D" id="3.30.70.260">
    <property type="match status" value="1"/>
</dbReference>
<evidence type="ECO:0000256" key="6">
    <source>
        <dbReference type="ARBA" id="ARBA00022967"/>
    </source>
</evidence>
<dbReference type="Pfam" id="PF00005">
    <property type="entry name" value="ABC_tran"/>
    <property type="match status" value="1"/>
</dbReference>
<gene>
    <name evidence="12" type="ORF">FB389_0925</name>
</gene>
<keyword evidence="5 12" id="KW-0067">ATP-binding</keyword>
<dbReference type="InterPro" id="IPR027417">
    <property type="entry name" value="P-loop_NTPase"/>
</dbReference>
<comment type="caution">
    <text evidence="12">The sequence shown here is derived from an EMBL/GenBank/DDBJ whole genome shotgun (WGS) entry which is preliminary data.</text>
</comment>
<dbReference type="GO" id="GO:0006865">
    <property type="term" value="P:amino acid transport"/>
    <property type="evidence" value="ECO:0007669"/>
    <property type="project" value="UniProtKB-KW"/>
</dbReference>
<feature type="domain" description="ABC transporter" evidence="11">
    <location>
        <begin position="14"/>
        <end position="251"/>
    </location>
</feature>
<evidence type="ECO:0000259" key="11">
    <source>
        <dbReference type="PROSITE" id="PS50893"/>
    </source>
</evidence>
<dbReference type="Pfam" id="PF09383">
    <property type="entry name" value="NIL"/>
    <property type="match status" value="1"/>
</dbReference>
<dbReference type="PROSITE" id="PS00211">
    <property type="entry name" value="ABC_TRANSPORTER_1"/>
    <property type="match status" value="1"/>
</dbReference>
<dbReference type="SUPFAM" id="SSF52540">
    <property type="entry name" value="P-loop containing nucleoside triphosphate hydrolases"/>
    <property type="match status" value="1"/>
</dbReference>
<evidence type="ECO:0000256" key="9">
    <source>
        <dbReference type="ARBA" id="ARBA00054718"/>
    </source>
</evidence>
<name>A0A542SNY5_9MICO</name>
<comment type="function">
    <text evidence="9">Part of the ABC transporter FtsEX involved in cellular division. Has ATPase activity.</text>
</comment>
<evidence type="ECO:0000313" key="12">
    <source>
        <dbReference type="EMBL" id="TQK76265.1"/>
    </source>
</evidence>
<dbReference type="GO" id="GO:0016887">
    <property type="term" value="F:ATP hydrolysis activity"/>
    <property type="evidence" value="ECO:0007669"/>
    <property type="project" value="InterPro"/>
</dbReference>
<dbReference type="SMART" id="SM00930">
    <property type="entry name" value="NIL"/>
    <property type="match status" value="1"/>
</dbReference>
<dbReference type="InterPro" id="IPR017871">
    <property type="entry name" value="ABC_transporter-like_CS"/>
</dbReference>
<dbReference type="SUPFAM" id="SSF55021">
    <property type="entry name" value="ACT-like"/>
    <property type="match status" value="1"/>
</dbReference>
<dbReference type="EMBL" id="VFNV01000001">
    <property type="protein sequence ID" value="TQK76265.1"/>
    <property type="molecule type" value="Genomic_DNA"/>
</dbReference>
<dbReference type="PANTHER" id="PTHR43166:SF30">
    <property type="entry name" value="METHIONINE IMPORT ATP-BINDING PROTEIN METN"/>
    <property type="match status" value="1"/>
</dbReference>
<dbReference type="InterPro" id="IPR003439">
    <property type="entry name" value="ABC_transporter-like_ATP-bd"/>
</dbReference>